<accession>A0A1H2HNI9</accession>
<protein>
    <submittedName>
        <fullName evidence="1">Uncharacterized protein</fullName>
    </submittedName>
</protein>
<organism evidence="1 2">
    <name type="scientific">Pseudomonas orientalis</name>
    <dbReference type="NCBI Taxonomy" id="76758"/>
    <lineage>
        <taxon>Bacteria</taxon>
        <taxon>Pseudomonadati</taxon>
        <taxon>Pseudomonadota</taxon>
        <taxon>Gammaproteobacteria</taxon>
        <taxon>Pseudomonadales</taxon>
        <taxon>Pseudomonadaceae</taxon>
        <taxon>Pseudomonas</taxon>
    </lineage>
</organism>
<evidence type="ECO:0000313" key="1">
    <source>
        <dbReference type="EMBL" id="SDU33450.1"/>
    </source>
</evidence>
<name>A0A1H2HNI9_9PSED</name>
<keyword evidence="2" id="KW-1185">Reference proteome</keyword>
<evidence type="ECO:0000313" key="2">
    <source>
        <dbReference type="Proteomes" id="UP000183653"/>
    </source>
</evidence>
<gene>
    <name evidence="1" type="ORF">SAMN04490197_5028</name>
</gene>
<dbReference type="RefSeq" id="WP_057724750.1">
    <property type="nucleotide sequence ID" value="NZ_JYLM01000007.1"/>
</dbReference>
<dbReference type="EMBL" id="LT629782">
    <property type="protein sequence ID" value="SDU33450.1"/>
    <property type="molecule type" value="Genomic_DNA"/>
</dbReference>
<dbReference type="OrthoDB" id="7003488at2"/>
<reference evidence="1 2" key="1">
    <citation type="submission" date="2016-10" db="EMBL/GenBank/DDBJ databases">
        <authorList>
            <person name="Varghese N."/>
            <person name="Submissions S."/>
        </authorList>
    </citation>
    <scope>NUCLEOTIDE SEQUENCE [LARGE SCALE GENOMIC DNA]</scope>
    <source>
        <strain evidence="1 2">BS2775</strain>
    </source>
</reference>
<proteinExistence type="predicted"/>
<dbReference type="Proteomes" id="UP000183653">
    <property type="component" value="Chromosome I"/>
</dbReference>
<sequence>MTASTPAADSPRQTTIEQIETLFREPPSLLAVAQESAQAYLDQHLAAGRWQAGLIYIATPADSDGTLVYQALPEWLLQRLARAAPVWLVADYHVVALRVREVFAEGGPSLVELEGLINRCGTLLLGAYAQRLQAWWREDLPVDMTRWGYLSDDLLALLYDSPKPPGYSDQQFATLFPKNLLRPIRPDHEWSAHGKALRVQAVYLPGPSVEMLPVLILIHGRQRLLFSPASGLHPLDAVDDVAALLPAYAAEGTPIERWFVEDVDSDPFDALAASYLARQLRDIDGIDRNLALAPGQHQALLSYITDPRRWFALSLNARQRSLRNAMPLWLAEADDEDSIAYARLFQALVLAREQNGGQHFLDGIGSIRQFAEDALQTCLSAHPAARNVRPADIQLTFNQVIAAAVPVPGGFIAGEVDPVTVSLTELALENLAGFAHTVTEIRLNGAVAPKWLTYELLRDCVEKADVGQAYPDLLKKKLLEDTGESTRRLQLFTRLLRVQLPMLALELKIKGEHGLTLDGFKRVQAALQAGVAERQMQGQLMALWPLTFKASAQAGVDEVAGHYVIGPEVGQAGAHLLYRPLLEPMLQEYESIELLFDAIRAPGLLQDSVLTWIEPARRAVYANGGFHEPHIRRFLSGDEFSAYEQPAPAQLGKQLGGEDACSLVFQGTAKALVTLADRQSVSNAEQRWAHLKQVGWLLFGNVLPFAGESLQLGGWLLQMVVSLQQDIQDLASDDEQARNRAVTDVLSNLMVVLAHQAASHDPHLPLQLEHPVFRPLARAKPAAKVPTRIPTPAAFYAPTRWSNARNHLTAAQNALARKLSLRAFSGEWDKAEQTGPRRGLRRDTSFSPPQWQALVRGHVYRVQEASNALRVISADGTQRGPWLKALGDGHWDFDGQLRLSGGNADAAIEAGMQALEVSVPSLEQQYRDAGRARARAAAAMEVARNLMRESSGRISDEQLARLRERYRTELRSKVGFSQQELQLLMQLRDIKPRPHYEQELCEILESLILSLQLLDVHTRDDMLQINRRIQPLLQVLESESDDEAGSDLNRQAHADLDRNMRAQVAAEDAAIQWRSLENTYMSQLNSVPRLGRDKARSLSGKLAARPSILDLQALQVTTLWGVTIRIEGAPLEVEFFESLNQVINRARWASRSLADLEHWPATREERIEVLKSLGRIYAVTDDHIQFWRAMAPDTFDLPNLQKLQALLSGLHSQVDQQLADLLAPEPGASAVKTPVAGASRQKKLIRTRNRDVYVARVKAPAGKAELVDDKGSVIATFTEADDGVWDAVAPPGKAPAADPQLGALMNKGQRLLADVDKAIQKVQGMSDICEPESLQALLTAQANSRRMAAADIDRKLRSLDVSRLAATQRTNARVRASDLRAAAMRLDAAGVQARVRASKLKLVRAEDVDFLQGLNEVRIHRQGARVRLKGKSRDFLQVYEVVDAHTGQPLCYAHFHYENRLGPDDHYTAAHLKSPEQQRLGRQAQAQAQAEALAFARIRSGQTGRVQQTLEIDRATISRVLARRLFFSVD</sequence>